<feature type="domain" description="EamA" evidence="3">
    <location>
        <begin position="297"/>
        <end position="430"/>
    </location>
</feature>
<keyword evidence="5" id="KW-1185">Reference proteome</keyword>
<evidence type="ECO:0000256" key="1">
    <source>
        <dbReference type="SAM" id="MobiDB-lite"/>
    </source>
</evidence>
<proteinExistence type="predicted"/>
<dbReference type="PANTHER" id="PTHR22911:SF137">
    <property type="entry name" value="SOLUTE CARRIER FAMILY 35 MEMBER G2-RELATED"/>
    <property type="match status" value="1"/>
</dbReference>
<dbReference type="EMBL" id="RRYP01010262">
    <property type="protein sequence ID" value="TNV78495.1"/>
    <property type="molecule type" value="Genomic_DNA"/>
</dbReference>
<feature type="transmembrane region" description="Helical" evidence="2">
    <location>
        <begin position="180"/>
        <end position="197"/>
    </location>
</feature>
<reference evidence="4" key="1">
    <citation type="submission" date="2019-06" db="EMBL/GenBank/DDBJ databases">
        <authorList>
            <person name="Zheng W."/>
        </authorList>
    </citation>
    <scope>NUCLEOTIDE SEQUENCE</scope>
    <source>
        <strain evidence="4">QDHG01</strain>
    </source>
</reference>
<comment type="caution">
    <text evidence="4">The sequence shown here is derived from an EMBL/GenBank/DDBJ whole genome shotgun (WGS) entry which is preliminary data.</text>
</comment>
<dbReference type="OrthoDB" id="306876at2759"/>
<evidence type="ECO:0000259" key="3">
    <source>
        <dbReference type="Pfam" id="PF00892"/>
    </source>
</evidence>
<dbReference type="Proteomes" id="UP000785679">
    <property type="component" value="Unassembled WGS sequence"/>
</dbReference>
<organism evidence="4 5">
    <name type="scientific">Halteria grandinella</name>
    <dbReference type="NCBI Taxonomy" id="5974"/>
    <lineage>
        <taxon>Eukaryota</taxon>
        <taxon>Sar</taxon>
        <taxon>Alveolata</taxon>
        <taxon>Ciliophora</taxon>
        <taxon>Intramacronucleata</taxon>
        <taxon>Spirotrichea</taxon>
        <taxon>Stichotrichia</taxon>
        <taxon>Sporadotrichida</taxon>
        <taxon>Halteriidae</taxon>
        <taxon>Halteria</taxon>
    </lineage>
</organism>
<feature type="transmembrane region" description="Helical" evidence="2">
    <location>
        <begin position="236"/>
        <end position="257"/>
    </location>
</feature>
<keyword evidence="2" id="KW-0812">Transmembrane</keyword>
<evidence type="ECO:0000313" key="5">
    <source>
        <dbReference type="Proteomes" id="UP000785679"/>
    </source>
</evidence>
<keyword evidence="2" id="KW-0472">Membrane</keyword>
<dbReference type="GO" id="GO:0016020">
    <property type="term" value="C:membrane"/>
    <property type="evidence" value="ECO:0007669"/>
    <property type="project" value="InterPro"/>
</dbReference>
<feature type="transmembrane region" description="Helical" evidence="2">
    <location>
        <begin position="148"/>
        <end position="174"/>
    </location>
</feature>
<dbReference type="PANTHER" id="PTHR22911">
    <property type="entry name" value="ACYL-MALONYL CONDENSING ENZYME-RELATED"/>
    <property type="match status" value="1"/>
</dbReference>
<feature type="transmembrane region" description="Helical" evidence="2">
    <location>
        <begin position="296"/>
        <end position="316"/>
    </location>
</feature>
<keyword evidence="2" id="KW-1133">Transmembrane helix</keyword>
<feature type="transmembrane region" description="Helical" evidence="2">
    <location>
        <begin position="393"/>
        <end position="412"/>
    </location>
</feature>
<dbReference type="SUPFAM" id="SSF103481">
    <property type="entry name" value="Multidrug resistance efflux transporter EmrE"/>
    <property type="match status" value="1"/>
</dbReference>
<feature type="transmembrane region" description="Helical" evidence="2">
    <location>
        <begin position="209"/>
        <end position="230"/>
    </location>
</feature>
<name>A0A8J8NQ14_HALGN</name>
<feature type="compositionally biased region" description="Basic and acidic residues" evidence="1">
    <location>
        <begin position="112"/>
        <end position="127"/>
    </location>
</feature>
<feature type="transmembrane region" description="Helical" evidence="2">
    <location>
        <begin position="328"/>
        <end position="348"/>
    </location>
</feature>
<feature type="transmembrane region" description="Helical" evidence="2">
    <location>
        <begin position="363"/>
        <end position="381"/>
    </location>
</feature>
<evidence type="ECO:0000313" key="4">
    <source>
        <dbReference type="EMBL" id="TNV78495.1"/>
    </source>
</evidence>
<accession>A0A8J8NQ14</accession>
<dbReference type="Pfam" id="PF00892">
    <property type="entry name" value="EamA"/>
    <property type="match status" value="2"/>
</dbReference>
<feature type="transmembrane region" description="Helical" evidence="2">
    <location>
        <begin position="266"/>
        <end position="284"/>
    </location>
</feature>
<protein>
    <recommendedName>
        <fullName evidence="3">EamA domain-containing protein</fullName>
    </recommendedName>
</protein>
<dbReference type="InterPro" id="IPR037185">
    <property type="entry name" value="EmrE-like"/>
</dbReference>
<dbReference type="InterPro" id="IPR000620">
    <property type="entry name" value="EamA_dom"/>
</dbReference>
<gene>
    <name evidence="4" type="ORF">FGO68_gene5241</name>
</gene>
<feature type="domain" description="EamA" evidence="3">
    <location>
        <begin position="145"/>
        <end position="280"/>
    </location>
</feature>
<evidence type="ECO:0000256" key="2">
    <source>
        <dbReference type="SAM" id="Phobius"/>
    </source>
</evidence>
<feature type="transmembrane region" description="Helical" evidence="2">
    <location>
        <begin position="418"/>
        <end position="436"/>
    </location>
</feature>
<dbReference type="AlphaFoldDB" id="A0A8J8NQ14"/>
<sequence>MDEYQAKDVNIAYLDASLQGGEIQQNAFLKARNSKHLNNMSIEGRATTMDFPHSHLMVRSKTPQSNIASFQFEDINQVKNSEVRENASYEMEYQKFIKQAQALHNQSVDQETIPREVSNRSVDHSQESKTISRATSSLKEHYDTMKGLICGFLAATSAGISLDLIKVLLFYTNISEFELIYQRSLIALVIVGFVLYIGGHSPFNISRDVGMYAAIRVLGSCGGFMMQIFALDFIPVSKSVLIINNPFLTSLISFVLIGERSSKHDYFCFFLCTIGVILLTDPFQESLNKGDDLKNMIGTSLAFISSLSFNISYVALRRLSNKQINSWILVFHIMTANLMVMPACFLSYDVAYRHQFTQYTDKVWIILLLVGLLTVSTLYFTHLMFYYENAARGAAYTNFELIYTYFFDVFIMKDSFRLLEFMGAGLIIFANMYLYIMKTLGFIS</sequence>
<feature type="region of interest" description="Disordered" evidence="1">
    <location>
        <begin position="108"/>
        <end position="130"/>
    </location>
</feature>